<dbReference type="Pfam" id="PF01522">
    <property type="entry name" value="Polysacc_deac_1"/>
    <property type="match status" value="1"/>
</dbReference>
<name>A0A1G8A9M2_9RHOO</name>
<dbReference type="InterPro" id="IPR050248">
    <property type="entry name" value="Polysacc_deacetylase_ArnD"/>
</dbReference>
<dbReference type="GO" id="GO:0016810">
    <property type="term" value="F:hydrolase activity, acting on carbon-nitrogen (but not peptide) bonds"/>
    <property type="evidence" value="ECO:0007669"/>
    <property type="project" value="InterPro"/>
</dbReference>
<evidence type="ECO:0000256" key="3">
    <source>
        <dbReference type="SAM" id="SignalP"/>
    </source>
</evidence>
<dbReference type="STRING" id="83767.SAMN05660652_01321"/>
<keyword evidence="1" id="KW-0479">Metal-binding</keyword>
<evidence type="ECO:0000313" key="5">
    <source>
        <dbReference type="EMBL" id="SDH17577.1"/>
    </source>
</evidence>
<keyword evidence="6" id="KW-1185">Reference proteome</keyword>
<feature type="signal peptide" evidence="3">
    <location>
        <begin position="1"/>
        <end position="34"/>
    </location>
</feature>
<organism evidence="5 6">
    <name type="scientific">Propionivibrio dicarboxylicus</name>
    <dbReference type="NCBI Taxonomy" id="83767"/>
    <lineage>
        <taxon>Bacteria</taxon>
        <taxon>Pseudomonadati</taxon>
        <taxon>Pseudomonadota</taxon>
        <taxon>Betaproteobacteria</taxon>
        <taxon>Rhodocyclales</taxon>
        <taxon>Rhodocyclaceae</taxon>
        <taxon>Propionivibrio</taxon>
    </lineage>
</organism>
<dbReference type="GO" id="GO:0016020">
    <property type="term" value="C:membrane"/>
    <property type="evidence" value="ECO:0007669"/>
    <property type="project" value="TreeGrafter"/>
</dbReference>
<dbReference type="PANTHER" id="PTHR10587:SF133">
    <property type="entry name" value="CHITIN DEACETYLASE 1-RELATED"/>
    <property type="match status" value="1"/>
</dbReference>
<dbReference type="CDD" id="cd10917">
    <property type="entry name" value="CE4_NodB_like_6s_7s"/>
    <property type="match status" value="1"/>
</dbReference>
<proteinExistence type="predicted"/>
<dbReference type="RefSeq" id="WP_176785773.1">
    <property type="nucleotide sequence ID" value="NZ_FNCY01000004.1"/>
</dbReference>
<dbReference type="Proteomes" id="UP000198607">
    <property type="component" value="Unassembled WGS sequence"/>
</dbReference>
<feature type="chain" id="PRO_5011472335" evidence="3">
    <location>
        <begin position="35"/>
        <end position="299"/>
    </location>
</feature>
<dbReference type="GO" id="GO:0046872">
    <property type="term" value="F:metal ion binding"/>
    <property type="evidence" value="ECO:0007669"/>
    <property type="project" value="UniProtKB-KW"/>
</dbReference>
<dbReference type="PROSITE" id="PS51677">
    <property type="entry name" value="NODB"/>
    <property type="match status" value="1"/>
</dbReference>
<keyword evidence="2" id="KW-0378">Hydrolase</keyword>
<evidence type="ECO:0000313" key="6">
    <source>
        <dbReference type="Proteomes" id="UP000198607"/>
    </source>
</evidence>
<dbReference type="PROSITE" id="PS51257">
    <property type="entry name" value="PROKAR_LIPOPROTEIN"/>
    <property type="match status" value="1"/>
</dbReference>
<dbReference type="InterPro" id="IPR002509">
    <property type="entry name" value="NODB_dom"/>
</dbReference>
<dbReference type="InterPro" id="IPR011330">
    <property type="entry name" value="Glyco_hydro/deAcase_b/a-brl"/>
</dbReference>
<dbReference type="AlphaFoldDB" id="A0A1G8A9M2"/>
<reference evidence="5 6" key="1">
    <citation type="submission" date="2016-10" db="EMBL/GenBank/DDBJ databases">
        <authorList>
            <person name="de Groot N.N."/>
        </authorList>
    </citation>
    <scope>NUCLEOTIDE SEQUENCE [LARGE SCALE GENOMIC DNA]</scope>
    <source>
        <strain evidence="5 6">DSM 5885</strain>
    </source>
</reference>
<protein>
    <submittedName>
        <fullName evidence="5">Peptidoglycan/xylan/chitin deacetylase, PgdA/CDA1 family</fullName>
    </submittedName>
</protein>
<dbReference type="GO" id="GO:0005975">
    <property type="term" value="P:carbohydrate metabolic process"/>
    <property type="evidence" value="ECO:0007669"/>
    <property type="project" value="InterPro"/>
</dbReference>
<evidence type="ECO:0000259" key="4">
    <source>
        <dbReference type="PROSITE" id="PS51677"/>
    </source>
</evidence>
<accession>A0A1G8A9M2</accession>
<dbReference type="Gene3D" id="3.20.20.370">
    <property type="entry name" value="Glycoside hydrolase/deacetylase"/>
    <property type="match status" value="1"/>
</dbReference>
<evidence type="ECO:0000256" key="1">
    <source>
        <dbReference type="ARBA" id="ARBA00022723"/>
    </source>
</evidence>
<gene>
    <name evidence="5" type="ORF">SAMN05660652_01321</name>
</gene>
<feature type="domain" description="NodB homology" evidence="4">
    <location>
        <begin position="91"/>
        <end position="287"/>
    </location>
</feature>
<dbReference type="SUPFAM" id="SSF88713">
    <property type="entry name" value="Glycoside hydrolase/deacetylase"/>
    <property type="match status" value="1"/>
</dbReference>
<dbReference type="EMBL" id="FNCY01000004">
    <property type="protein sequence ID" value="SDH17577.1"/>
    <property type="molecule type" value="Genomic_DNA"/>
</dbReference>
<sequence length="299" mass="33334">MTTDAGRRSASTAIRVPALAFWALLACVSAPTLAAPPLAATTTPRHTRDEETAVIREHHFRRLDTRLATEAAILRQTCRYESEISTPPPPDRVALSFDDGPEPGQTDYILDILARQGISGTFFLIGEKSSAHPELTAKILASGKHTVGNHSWSHPNFHAIPPEQQREEILRYEEPASPGPVKRLFRYPYGNSSCEANELLHARGYRIVGWHIDSCDWAFDRNGSIDAKEAISCGVLAQNRHNYVEHVVSTVRAHRGGIVLMHEIHPNTLARLEEIIVRLKEEGFQFSAIEDPEFLPSLR</sequence>
<evidence type="ECO:0000256" key="2">
    <source>
        <dbReference type="ARBA" id="ARBA00022801"/>
    </source>
</evidence>
<keyword evidence="3" id="KW-0732">Signal</keyword>
<dbReference type="PANTHER" id="PTHR10587">
    <property type="entry name" value="GLYCOSYL TRANSFERASE-RELATED"/>
    <property type="match status" value="1"/>
</dbReference>